<dbReference type="InterPro" id="IPR003594">
    <property type="entry name" value="HATPase_dom"/>
</dbReference>
<dbReference type="InterPro" id="IPR003660">
    <property type="entry name" value="HAMP_dom"/>
</dbReference>
<evidence type="ECO:0000256" key="13">
    <source>
        <dbReference type="ARBA" id="ARBA00023136"/>
    </source>
</evidence>
<dbReference type="SUPFAM" id="SSF55874">
    <property type="entry name" value="ATPase domain of HSP90 chaperone/DNA topoisomerase II/histidine kinase"/>
    <property type="match status" value="1"/>
</dbReference>
<keyword evidence="9" id="KW-0418">Kinase</keyword>
<evidence type="ECO:0000256" key="6">
    <source>
        <dbReference type="ARBA" id="ARBA00022679"/>
    </source>
</evidence>
<evidence type="ECO:0000256" key="9">
    <source>
        <dbReference type="ARBA" id="ARBA00022777"/>
    </source>
</evidence>
<proteinExistence type="predicted"/>
<evidence type="ECO:0000256" key="8">
    <source>
        <dbReference type="ARBA" id="ARBA00022741"/>
    </source>
</evidence>
<evidence type="ECO:0000256" key="3">
    <source>
        <dbReference type="ARBA" id="ARBA00012438"/>
    </source>
</evidence>
<keyword evidence="10 18" id="KW-0067">ATP-binding</keyword>
<dbReference type="PANTHER" id="PTHR45528:SF1">
    <property type="entry name" value="SENSOR HISTIDINE KINASE CPXA"/>
    <property type="match status" value="1"/>
</dbReference>
<dbReference type="CDD" id="cd06225">
    <property type="entry name" value="HAMP"/>
    <property type="match status" value="1"/>
</dbReference>
<dbReference type="Pfam" id="PF00512">
    <property type="entry name" value="HisKA"/>
    <property type="match status" value="1"/>
</dbReference>
<dbReference type="Gene3D" id="1.10.287.130">
    <property type="match status" value="1"/>
</dbReference>
<evidence type="ECO:0000256" key="15">
    <source>
        <dbReference type="SAM" id="Phobius"/>
    </source>
</evidence>
<keyword evidence="8" id="KW-0547">Nucleotide-binding</keyword>
<dbReference type="AlphaFoldDB" id="Q12SP4"/>
<dbReference type="SMART" id="SM00304">
    <property type="entry name" value="HAMP"/>
    <property type="match status" value="1"/>
</dbReference>
<sequence length="495" mass="56253">MKIHNKLFLILFSFSLILVIMLVVLMQWSIAKGMVDYVNTKEVEALKPVITELAQIYKEDHGWQAMTGSHPRFRQLIETQLQGDEFAPRRHNFPPPRRPLRDRPPKDGPHALHKGPKDKHPAGRLPPPEHEARYALLDENDGLVVGKYLDNLKYSKTPIVLDGVTVGYFAVSKRERLTQGYEVEFIEQQQQYLWLIALLAIALVLLITRPLARHLVEPIKVITRGMHKLTQGDYQHTVDLKRQDEFGQLSRDYNELAIILAANDSARKRWLANISHELRTPVAILRGELEAMIDEVRPLTMDNVGSAHDEVKHLQRLIEDLHLLTSADIGAMHYRKQEEELTQVLANELDKYRSYLASAGITLNIEPTIESKASQHPILIYADTTRLYQLFENIINNAVKYSSATVLTLSVKQEISSSNIVLITFEDNGVGVEEKHLAHLFEHLYRVDDSRNRQTGGSGLGLSICRHIVAAHQGEIWAEKSSLGGLAIHIRLKII</sequence>
<dbReference type="PRINTS" id="PR00344">
    <property type="entry name" value="BCTRLSENSOR"/>
</dbReference>
<dbReference type="PANTHER" id="PTHR45528">
    <property type="entry name" value="SENSOR HISTIDINE KINASE CPXA"/>
    <property type="match status" value="1"/>
</dbReference>
<organism evidence="18 19">
    <name type="scientific">Shewanella denitrificans (strain OS217 / ATCC BAA-1090 / DSM 15013)</name>
    <dbReference type="NCBI Taxonomy" id="318161"/>
    <lineage>
        <taxon>Bacteria</taxon>
        <taxon>Pseudomonadati</taxon>
        <taxon>Pseudomonadota</taxon>
        <taxon>Gammaproteobacteria</taxon>
        <taxon>Alteromonadales</taxon>
        <taxon>Shewanellaceae</taxon>
        <taxon>Shewanella</taxon>
    </lineage>
</organism>
<dbReference type="InterPro" id="IPR036097">
    <property type="entry name" value="HisK_dim/P_sf"/>
</dbReference>
<dbReference type="InterPro" id="IPR003661">
    <property type="entry name" value="HisK_dim/P_dom"/>
</dbReference>
<feature type="region of interest" description="Disordered" evidence="14">
    <location>
        <begin position="85"/>
        <end position="128"/>
    </location>
</feature>
<dbReference type="GO" id="GO:0005886">
    <property type="term" value="C:plasma membrane"/>
    <property type="evidence" value="ECO:0007669"/>
    <property type="project" value="UniProtKB-SubCell"/>
</dbReference>
<keyword evidence="4" id="KW-1003">Cell membrane</keyword>
<evidence type="ECO:0000256" key="5">
    <source>
        <dbReference type="ARBA" id="ARBA00022553"/>
    </source>
</evidence>
<dbReference type="Proteomes" id="UP000001982">
    <property type="component" value="Chromosome"/>
</dbReference>
<evidence type="ECO:0000256" key="10">
    <source>
        <dbReference type="ARBA" id="ARBA00022840"/>
    </source>
</evidence>
<dbReference type="HOGENOM" id="CLU_000445_89_6_6"/>
<keyword evidence="5" id="KW-0597">Phosphoprotein</keyword>
<comment type="catalytic activity">
    <reaction evidence="1">
        <text>ATP + protein L-histidine = ADP + protein N-phospho-L-histidine.</text>
        <dbReference type="EC" id="2.7.13.3"/>
    </reaction>
</comment>
<evidence type="ECO:0000256" key="1">
    <source>
        <dbReference type="ARBA" id="ARBA00000085"/>
    </source>
</evidence>
<dbReference type="GO" id="GO:0000155">
    <property type="term" value="F:phosphorelay sensor kinase activity"/>
    <property type="evidence" value="ECO:0007669"/>
    <property type="project" value="InterPro"/>
</dbReference>
<evidence type="ECO:0000259" key="16">
    <source>
        <dbReference type="PROSITE" id="PS50109"/>
    </source>
</evidence>
<accession>Q12SP4</accession>
<evidence type="ECO:0000256" key="11">
    <source>
        <dbReference type="ARBA" id="ARBA00022989"/>
    </source>
</evidence>
<keyword evidence="7 15" id="KW-0812">Transmembrane</keyword>
<dbReference type="InterPro" id="IPR036890">
    <property type="entry name" value="HATPase_C_sf"/>
</dbReference>
<dbReference type="Pfam" id="PF00672">
    <property type="entry name" value="HAMP"/>
    <property type="match status" value="1"/>
</dbReference>
<dbReference type="PROSITE" id="PS50109">
    <property type="entry name" value="HIS_KIN"/>
    <property type="match status" value="1"/>
</dbReference>
<evidence type="ECO:0000313" key="18">
    <source>
        <dbReference type="EMBL" id="ABE53532.1"/>
    </source>
</evidence>
<feature type="domain" description="Histidine kinase" evidence="16">
    <location>
        <begin position="273"/>
        <end position="495"/>
    </location>
</feature>
<keyword evidence="13 15" id="KW-0472">Membrane</keyword>
<keyword evidence="12" id="KW-0902">Two-component regulatory system</keyword>
<dbReference type="Pfam" id="PF02518">
    <property type="entry name" value="HATPase_c"/>
    <property type="match status" value="1"/>
</dbReference>
<keyword evidence="6" id="KW-0808">Transferase</keyword>
<dbReference type="GO" id="GO:0005524">
    <property type="term" value="F:ATP binding"/>
    <property type="evidence" value="ECO:0007669"/>
    <property type="project" value="UniProtKB-KW"/>
</dbReference>
<dbReference type="Gene3D" id="6.10.340.10">
    <property type="match status" value="1"/>
</dbReference>
<evidence type="ECO:0000313" key="19">
    <source>
        <dbReference type="Proteomes" id="UP000001982"/>
    </source>
</evidence>
<dbReference type="RefSeq" id="WP_011494699.1">
    <property type="nucleotide sequence ID" value="NC_007954.1"/>
</dbReference>
<dbReference type="InterPro" id="IPR050398">
    <property type="entry name" value="HssS/ArlS-like"/>
</dbReference>
<dbReference type="Gene3D" id="3.30.565.10">
    <property type="entry name" value="Histidine kinase-like ATPase, C-terminal domain"/>
    <property type="match status" value="1"/>
</dbReference>
<dbReference type="SMART" id="SM00387">
    <property type="entry name" value="HATPase_c"/>
    <property type="match status" value="1"/>
</dbReference>
<keyword evidence="19" id="KW-1185">Reference proteome</keyword>
<dbReference type="SUPFAM" id="SSF158472">
    <property type="entry name" value="HAMP domain-like"/>
    <property type="match status" value="1"/>
</dbReference>
<dbReference type="InterPro" id="IPR004358">
    <property type="entry name" value="Sig_transdc_His_kin-like_C"/>
</dbReference>
<feature type="transmembrane region" description="Helical" evidence="15">
    <location>
        <begin position="7"/>
        <end position="30"/>
    </location>
</feature>
<dbReference type="CDD" id="cd00082">
    <property type="entry name" value="HisKA"/>
    <property type="match status" value="1"/>
</dbReference>
<dbReference type="SUPFAM" id="SSF47384">
    <property type="entry name" value="Homodimeric domain of signal transducing histidine kinase"/>
    <property type="match status" value="1"/>
</dbReference>
<evidence type="ECO:0000256" key="4">
    <source>
        <dbReference type="ARBA" id="ARBA00022475"/>
    </source>
</evidence>
<feature type="compositionally biased region" description="Basic and acidic residues" evidence="14">
    <location>
        <begin position="99"/>
        <end position="110"/>
    </location>
</feature>
<dbReference type="eggNOG" id="COG2205">
    <property type="taxonomic scope" value="Bacteria"/>
</dbReference>
<keyword evidence="11 15" id="KW-1133">Transmembrane helix</keyword>
<dbReference type="OrthoDB" id="9804645at2"/>
<evidence type="ECO:0000256" key="12">
    <source>
        <dbReference type="ARBA" id="ARBA00023012"/>
    </source>
</evidence>
<dbReference type="SMART" id="SM00388">
    <property type="entry name" value="HisKA"/>
    <property type="match status" value="1"/>
</dbReference>
<dbReference type="EMBL" id="CP000302">
    <property type="protein sequence ID" value="ABE53532.1"/>
    <property type="molecule type" value="Genomic_DNA"/>
</dbReference>
<evidence type="ECO:0000256" key="2">
    <source>
        <dbReference type="ARBA" id="ARBA00004651"/>
    </source>
</evidence>
<feature type="domain" description="HAMP" evidence="17">
    <location>
        <begin position="213"/>
        <end position="265"/>
    </location>
</feature>
<dbReference type="InterPro" id="IPR005467">
    <property type="entry name" value="His_kinase_dom"/>
</dbReference>
<evidence type="ECO:0000256" key="14">
    <source>
        <dbReference type="SAM" id="MobiDB-lite"/>
    </source>
</evidence>
<reference evidence="18 19" key="1">
    <citation type="submission" date="2006-03" db="EMBL/GenBank/DDBJ databases">
        <title>Complete sequence of Shewanella denitrificans OS217.</title>
        <authorList>
            <consortium name="US DOE Joint Genome Institute"/>
            <person name="Copeland A."/>
            <person name="Lucas S."/>
            <person name="Lapidus A."/>
            <person name="Barry K."/>
            <person name="Detter J.C."/>
            <person name="Glavina del Rio T."/>
            <person name="Hammon N."/>
            <person name="Israni S."/>
            <person name="Dalin E."/>
            <person name="Tice H."/>
            <person name="Pitluck S."/>
            <person name="Brettin T."/>
            <person name="Bruce D."/>
            <person name="Han C."/>
            <person name="Tapia R."/>
            <person name="Gilna P."/>
            <person name="Kiss H."/>
            <person name="Schmutz J."/>
            <person name="Larimer F."/>
            <person name="Land M."/>
            <person name="Hauser L."/>
            <person name="Kyrpides N."/>
            <person name="Lykidis A."/>
            <person name="Richardson P."/>
        </authorList>
    </citation>
    <scope>NUCLEOTIDE SEQUENCE [LARGE SCALE GENOMIC DNA]</scope>
    <source>
        <strain evidence="19">OS217 / ATCC BAA-1090 / DSM 15013</strain>
    </source>
</reference>
<dbReference type="STRING" id="318161.Sden_0235"/>
<dbReference type="PROSITE" id="PS50885">
    <property type="entry name" value="HAMP"/>
    <property type="match status" value="1"/>
</dbReference>
<comment type="subcellular location">
    <subcellularLocation>
        <location evidence="2">Cell membrane</location>
        <topology evidence="2">Multi-pass membrane protein</topology>
    </subcellularLocation>
</comment>
<dbReference type="EC" id="2.7.13.3" evidence="3"/>
<gene>
    <name evidence="18" type="ordered locus">Sden_0235</name>
</gene>
<evidence type="ECO:0000259" key="17">
    <source>
        <dbReference type="PROSITE" id="PS50885"/>
    </source>
</evidence>
<name>Q12SP4_SHEDO</name>
<protein>
    <recommendedName>
        <fullName evidence="3">histidine kinase</fullName>
        <ecNumber evidence="3">2.7.13.3</ecNumber>
    </recommendedName>
</protein>
<evidence type="ECO:0000256" key="7">
    <source>
        <dbReference type="ARBA" id="ARBA00022692"/>
    </source>
</evidence>
<dbReference type="KEGG" id="sdn:Sden_0235"/>